<protein>
    <submittedName>
        <fullName evidence="2">Spore coat protein Z</fullName>
    </submittedName>
</protein>
<name>A0A2V3WCA2_9BACI</name>
<proteinExistence type="predicted"/>
<dbReference type="AlphaFoldDB" id="A0A2V3WCA2"/>
<reference evidence="2 3" key="1">
    <citation type="submission" date="2018-05" db="EMBL/GenBank/DDBJ databases">
        <title>Genomic Encyclopedia of Type Strains, Phase IV (KMG-IV): sequencing the most valuable type-strain genomes for metagenomic binning, comparative biology and taxonomic classification.</title>
        <authorList>
            <person name="Goeker M."/>
        </authorList>
    </citation>
    <scope>NUCLEOTIDE SEQUENCE [LARGE SCALE GENOMIC DNA]</scope>
    <source>
        <strain evidence="2 3">DSM 28556</strain>
    </source>
</reference>
<gene>
    <name evidence="2" type="ORF">DFR56_108188</name>
</gene>
<comment type="caution">
    <text evidence="2">The sequence shown here is derived from an EMBL/GenBank/DDBJ whole genome shotgun (WGS) entry which is preliminary data.</text>
</comment>
<dbReference type="InterPro" id="IPR019593">
    <property type="entry name" value="Spore_coat_protein_Z/Y"/>
</dbReference>
<sequence length="223" mass="25946">MHCRSGSCNRGSGGCSGGCSGGSFEEEHCVKDVVRRIIRAQRRAVEAEEDTCFTSCDESIGELISPFEENRRRLRHNTIPFILFCREGCKPFIGSGVRRERHRRGERHAFVCEESPIFRAKNFVKGEEDCVRLELLRPVRHHHGHREHEERGEHHDRKHGEHHHEHHEKCDRKTVCDFFPDREIRDFRATGICITVDLDCFCAITCLDPITPLRARRFDEDDC</sequence>
<keyword evidence="2" id="KW-0167">Capsid protein</keyword>
<feature type="compositionally biased region" description="Basic and acidic residues" evidence="1">
    <location>
        <begin position="146"/>
        <end position="166"/>
    </location>
</feature>
<evidence type="ECO:0000313" key="2">
    <source>
        <dbReference type="EMBL" id="PXW86369.1"/>
    </source>
</evidence>
<keyword evidence="3" id="KW-1185">Reference proteome</keyword>
<organism evidence="2 3">
    <name type="scientific">Pseudogracilibacillus auburnensis</name>
    <dbReference type="NCBI Taxonomy" id="1494959"/>
    <lineage>
        <taxon>Bacteria</taxon>
        <taxon>Bacillati</taxon>
        <taxon>Bacillota</taxon>
        <taxon>Bacilli</taxon>
        <taxon>Bacillales</taxon>
        <taxon>Bacillaceae</taxon>
        <taxon>Pseudogracilibacillus</taxon>
    </lineage>
</organism>
<dbReference type="Pfam" id="PF10612">
    <property type="entry name" value="Spore-coat_CotZ"/>
    <property type="match status" value="2"/>
</dbReference>
<accession>A0A2V3WCA2</accession>
<evidence type="ECO:0000313" key="3">
    <source>
        <dbReference type="Proteomes" id="UP000247978"/>
    </source>
</evidence>
<feature type="region of interest" description="Disordered" evidence="1">
    <location>
        <begin position="142"/>
        <end position="166"/>
    </location>
</feature>
<dbReference type="EMBL" id="QJJQ01000008">
    <property type="protein sequence ID" value="PXW86369.1"/>
    <property type="molecule type" value="Genomic_DNA"/>
</dbReference>
<keyword evidence="2" id="KW-0946">Virion</keyword>
<dbReference type="OrthoDB" id="1655185at2"/>
<evidence type="ECO:0000256" key="1">
    <source>
        <dbReference type="SAM" id="MobiDB-lite"/>
    </source>
</evidence>
<dbReference type="RefSeq" id="WP_110395779.1">
    <property type="nucleotide sequence ID" value="NZ_JBHUHB010000001.1"/>
</dbReference>
<dbReference type="Proteomes" id="UP000247978">
    <property type="component" value="Unassembled WGS sequence"/>
</dbReference>